<dbReference type="EMBL" id="JACGCM010001549">
    <property type="protein sequence ID" value="KAF6153907.1"/>
    <property type="molecule type" value="Genomic_DNA"/>
</dbReference>
<comment type="caution">
    <text evidence="1">The sequence shown here is derived from an EMBL/GenBank/DDBJ whole genome shotgun (WGS) entry which is preliminary data.</text>
</comment>
<dbReference type="OrthoDB" id="1918246at2759"/>
<proteinExistence type="predicted"/>
<evidence type="ECO:0008006" key="3">
    <source>
        <dbReference type="Google" id="ProtNLM"/>
    </source>
</evidence>
<evidence type="ECO:0000313" key="2">
    <source>
        <dbReference type="Proteomes" id="UP000541444"/>
    </source>
</evidence>
<dbReference type="PANTHER" id="PTHR31973">
    <property type="entry name" value="POLYPROTEIN, PUTATIVE-RELATED"/>
    <property type="match status" value="1"/>
</dbReference>
<dbReference type="PANTHER" id="PTHR31973:SF187">
    <property type="entry name" value="MUTATOR TRANSPOSASE MUDRA PROTEIN"/>
    <property type="match status" value="1"/>
</dbReference>
<dbReference type="AlphaFoldDB" id="A0A7J7MGC4"/>
<keyword evidence="2" id="KW-1185">Reference proteome</keyword>
<evidence type="ECO:0000313" key="1">
    <source>
        <dbReference type="EMBL" id="KAF6153907.1"/>
    </source>
</evidence>
<name>A0A7J7MGC4_9MAGN</name>
<dbReference type="Proteomes" id="UP000541444">
    <property type="component" value="Unassembled WGS sequence"/>
</dbReference>
<accession>A0A7J7MGC4</accession>
<organism evidence="1 2">
    <name type="scientific">Kingdonia uniflora</name>
    <dbReference type="NCBI Taxonomy" id="39325"/>
    <lineage>
        <taxon>Eukaryota</taxon>
        <taxon>Viridiplantae</taxon>
        <taxon>Streptophyta</taxon>
        <taxon>Embryophyta</taxon>
        <taxon>Tracheophyta</taxon>
        <taxon>Spermatophyta</taxon>
        <taxon>Magnoliopsida</taxon>
        <taxon>Ranunculales</taxon>
        <taxon>Circaeasteraceae</taxon>
        <taxon>Kingdonia</taxon>
    </lineage>
</organism>
<gene>
    <name evidence="1" type="ORF">GIB67_023684</name>
</gene>
<reference evidence="1 2" key="1">
    <citation type="journal article" date="2020" name="IScience">
        <title>Genome Sequencing of the Endangered Kingdonia uniflora (Circaeasteraceae, Ranunculales) Reveals Potential Mechanisms of Evolutionary Specialization.</title>
        <authorList>
            <person name="Sun Y."/>
            <person name="Deng T."/>
            <person name="Zhang A."/>
            <person name="Moore M.J."/>
            <person name="Landis J.B."/>
            <person name="Lin N."/>
            <person name="Zhang H."/>
            <person name="Zhang X."/>
            <person name="Huang J."/>
            <person name="Zhang X."/>
            <person name="Sun H."/>
            <person name="Wang H."/>
        </authorList>
    </citation>
    <scope>NUCLEOTIDE SEQUENCE [LARGE SCALE GENOMIC DNA]</scope>
    <source>
        <strain evidence="1">TB1705</strain>
        <tissue evidence="1">Leaf</tissue>
    </source>
</reference>
<protein>
    <recommendedName>
        <fullName evidence="3">SWIM-type domain-containing protein</fullName>
    </recommendedName>
</protein>
<sequence>MEIMDYFQLLSIYAGLWHTFLTMLAPHLTRHQSKLTFISDIQKCLIESVAEVFPHQNYRFCFRHIWKNFKKDFKGSHLERLCWGAAKAIVKADKQVFLDKLQVDNPEAKRWLDKEPVEYWCRSHFDFTGKYGKNWRVNIEKKTCDYNEWQVTGLPCVHASCVISYIRYCSECHMVSSYVKTYRGSVLAINDPSL</sequence>